<protein>
    <submittedName>
        <fullName evidence="3">NAD(P)/FAD-dependent oxidoreductase</fullName>
    </submittedName>
</protein>
<evidence type="ECO:0000313" key="4">
    <source>
        <dbReference type="Proteomes" id="UP001501047"/>
    </source>
</evidence>
<dbReference type="InterPro" id="IPR052745">
    <property type="entry name" value="G3P_Oxidase/Oxidoreductase"/>
</dbReference>
<dbReference type="InterPro" id="IPR006076">
    <property type="entry name" value="FAD-dep_OxRdtase"/>
</dbReference>
<dbReference type="Pfam" id="PF01266">
    <property type="entry name" value="DAO"/>
    <property type="match status" value="1"/>
</dbReference>
<feature type="domain" description="BFD-like [2Fe-2S]-binding" evidence="2">
    <location>
        <begin position="489"/>
        <end position="543"/>
    </location>
</feature>
<dbReference type="PANTHER" id="PTHR42720">
    <property type="entry name" value="GLYCEROL-3-PHOSPHATE DEHYDROGENASE"/>
    <property type="match status" value="1"/>
</dbReference>
<dbReference type="Gene3D" id="3.50.50.60">
    <property type="entry name" value="FAD/NAD(P)-binding domain"/>
    <property type="match status" value="1"/>
</dbReference>
<accession>A0ABN1KQ76</accession>
<dbReference type="Proteomes" id="UP001501047">
    <property type="component" value="Unassembled WGS sequence"/>
</dbReference>
<evidence type="ECO:0000259" key="2">
    <source>
        <dbReference type="Pfam" id="PF04324"/>
    </source>
</evidence>
<name>A0ABN1KQ76_CLOSU</name>
<organism evidence="3 4">
    <name type="scientific">Clostridium subterminale</name>
    <dbReference type="NCBI Taxonomy" id="1550"/>
    <lineage>
        <taxon>Bacteria</taxon>
        <taxon>Bacillati</taxon>
        <taxon>Bacillota</taxon>
        <taxon>Clostridia</taxon>
        <taxon>Eubacteriales</taxon>
        <taxon>Clostridiaceae</taxon>
        <taxon>Clostridium</taxon>
    </lineage>
</organism>
<dbReference type="Gene3D" id="3.30.9.10">
    <property type="entry name" value="D-Amino Acid Oxidase, subunit A, domain 2"/>
    <property type="match status" value="1"/>
</dbReference>
<feature type="domain" description="FAD dependent oxidoreductase" evidence="1">
    <location>
        <begin position="86"/>
        <end position="438"/>
    </location>
</feature>
<proteinExistence type="predicted"/>
<dbReference type="EMBL" id="BAAACI010000006">
    <property type="protein sequence ID" value="GAA0772854.1"/>
    <property type="molecule type" value="Genomic_DNA"/>
</dbReference>
<comment type="caution">
    <text evidence="3">The sequence shown here is derived from an EMBL/GenBank/DDBJ whole genome shotgun (WGS) entry which is preliminary data.</text>
</comment>
<dbReference type="Pfam" id="PF04324">
    <property type="entry name" value="Fer2_BFD"/>
    <property type="match status" value="1"/>
</dbReference>
<reference evidence="3 4" key="1">
    <citation type="journal article" date="2019" name="Int. J. Syst. Evol. Microbiol.">
        <title>The Global Catalogue of Microorganisms (GCM) 10K type strain sequencing project: providing services to taxonomists for standard genome sequencing and annotation.</title>
        <authorList>
            <consortium name="The Broad Institute Genomics Platform"/>
            <consortium name="The Broad Institute Genome Sequencing Center for Infectious Disease"/>
            <person name="Wu L."/>
            <person name="Ma J."/>
        </authorList>
    </citation>
    <scope>NUCLEOTIDE SEQUENCE [LARGE SCALE GENOMIC DNA]</scope>
    <source>
        <strain evidence="3 4">JCM 1417</strain>
    </source>
</reference>
<dbReference type="InterPro" id="IPR007419">
    <property type="entry name" value="BFD-like_2Fe2S-bd_dom"/>
</dbReference>
<dbReference type="InterPro" id="IPR041854">
    <property type="entry name" value="BFD-like_2Fe2S-bd_dom_sf"/>
</dbReference>
<dbReference type="SUPFAM" id="SSF51905">
    <property type="entry name" value="FAD/NAD(P)-binding domain"/>
    <property type="match status" value="1"/>
</dbReference>
<keyword evidence="4" id="KW-1185">Reference proteome</keyword>
<dbReference type="CDD" id="cd19946">
    <property type="entry name" value="GlpA-like_Fer2_BFD-like"/>
    <property type="match status" value="1"/>
</dbReference>
<dbReference type="Gene3D" id="1.10.10.1100">
    <property type="entry name" value="BFD-like [2Fe-2S]-binding domain"/>
    <property type="match status" value="1"/>
</dbReference>
<dbReference type="PANTHER" id="PTHR42720:SF1">
    <property type="entry name" value="GLYCEROL 3-PHOSPHATE OXIDASE"/>
    <property type="match status" value="1"/>
</dbReference>
<dbReference type="InterPro" id="IPR036188">
    <property type="entry name" value="FAD/NAD-bd_sf"/>
</dbReference>
<gene>
    <name evidence="3" type="ORF">GCM10008908_20000</name>
</gene>
<dbReference type="RefSeq" id="WP_343826043.1">
    <property type="nucleotide sequence ID" value="NZ_BAAACI010000006.1"/>
</dbReference>
<evidence type="ECO:0000259" key="1">
    <source>
        <dbReference type="Pfam" id="PF01266"/>
    </source>
</evidence>
<evidence type="ECO:0000313" key="3">
    <source>
        <dbReference type="EMBL" id="GAA0772854.1"/>
    </source>
</evidence>
<sequence>MIKKYEKVQKLIQKEVNKEIYCREWNSSIILEGQVESWNMVIKAGKLASKRGYKGVVNQITVKGLKIPLIKAPIIRDSHLNGKRVDVLIIGGGVIGCAIARELAKWELSILLLEKESDLAMHTSSRNDGMIHPGIEAPIGSKKSIFNVRGNELYSKITKELGVPFERCGSTVLFDRGFIRLAKPYLMNRARKAGVKDVVILNKVQVKKIEPNVTDNIVGAVHFGTTGILSPYRMTYAFAENAAMNGVDFSLDTLVESLLMDGNEIIGVNTNRGLIYPKVIINAAGIFADKIANMADDQFFTIHPRKGETLILDRKKGSLINGVVAKPSLNLTKGNTKGGGIIKTIDGNILVGPDAYEQPFREDYSTNSTNIENILRKHLPVVPKLSNGDVITYYAGIRAATYEEDFIIERSERVDNLIYAAGIQSPGLASAPAIAEEIEKITCGLLAEKIQLKKKDYWNPIRKGIPEVRNMSFEERAKLIKEKPEYGEIICRCEEISKGEVQDALRSPIKVDTVDAIKRRVKAGAGRCQGGFCLQQVLKIIHEESSKSFEIITKKGKDSNILIEKVQSKYNNLTINENEVKLYERQ</sequence>